<sequence length="648" mass="71829">MLKTLGFKGILGFFIISLTVISVAHAFVNERNEGSFVEGTLIQVSKLPLADRNPYPDCNFTATLEVHRINLGGSISKKVILVLPGFAGRKYTPEAELKAGDKISASLVPFASMPETVQQTQQADEVEDVDLSSYFAKDIKVIKSFTPGDTPVPFANSALPAKSAPVVAVVDSEAQKARRAQMQRDLEDIRLLLEKNGGDWDKWYGSLEPFRIAYKKQYEAKAQQWVGDSFFSAGYLDNSKIYSDDFVKSIVGLKNYLAARNVDLILVRVPNKGEVDYDLFAPPPKDQVSNPYLLKLYKELLEADVEIVTGIVPKARRDRLKYPLMYWYQDFEQNHPAEGVTWVIAEELAQRLQRYSRINALPRATFRTGTASTAEDWIHFKWPAGNAKFNSDDYVRFTTVVDDKGNPVVIQKGNSSPIVVLGSSFITAPSIAKGASIPSYLAYLTGVVPDMLQRRDGDFMMPRLIAQEGDAFLRNRVVCVFPFVPWVAHKSLAQLPVFDTQNSAKALLATFTGPGLQTALDAGSVQEMPKVSYSQGGSLQVQPYDEKGVTSVTFRLKLPEALRKYSHFAVGITFASKDFTGVKVTYGKQMDSIKRSGLAAEELFGFNTTPEATLSFDVVADKFKKVPAEITGVRVYGVEQPVYYKTGQ</sequence>
<dbReference type="Proteomes" id="UP000831485">
    <property type="component" value="Chromosome"/>
</dbReference>
<evidence type="ECO:0000313" key="2">
    <source>
        <dbReference type="Proteomes" id="UP000831485"/>
    </source>
</evidence>
<dbReference type="RefSeq" id="WP_183348283.1">
    <property type="nucleotide sequence ID" value="NZ_BLXY01000005.1"/>
</dbReference>
<keyword evidence="2" id="KW-1185">Reference proteome</keyword>
<proteinExistence type="predicted"/>
<evidence type="ECO:0008006" key="3">
    <source>
        <dbReference type="Google" id="ProtNLM"/>
    </source>
</evidence>
<name>A0ABY4LGG3_9BACT</name>
<gene>
    <name evidence="1" type="ORF">M1B72_05090</name>
</gene>
<reference evidence="1" key="1">
    <citation type="submission" date="2022-04" db="EMBL/GenBank/DDBJ databases">
        <authorList>
            <person name="Liu G."/>
        </authorList>
    </citation>
    <scope>NUCLEOTIDE SEQUENCE</scope>
    <source>
        <strain evidence="1">RG22</strain>
    </source>
</reference>
<dbReference type="EMBL" id="CP096574">
    <property type="protein sequence ID" value="UPU37086.1"/>
    <property type="molecule type" value="Genomic_DNA"/>
</dbReference>
<evidence type="ECO:0000313" key="1">
    <source>
        <dbReference type="EMBL" id="UPU37086.1"/>
    </source>
</evidence>
<protein>
    <recommendedName>
        <fullName evidence="3">AlgX/AlgJ SGNH hydrolase-like domain-containing protein</fullName>
    </recommendedName>
</protein>
<accession>A0ABY4LGG3</accession>
<organism evidence="1 2">
    <name type="scientific">Geomonas paludis</name>
    <dbReference type="NCBI Taxonomy" id="2740185"/>
    <lineage>
        <taxon>Bacteria</taxon>
        <taxon>Pseudomonadati</taxon>
        <taxon>Thermodesulfobacteriota</taxon>
        <taxon>Desulfuromonadia</taxon>
        <taxon>Geobacterales</taxon>
        <taxon>Geobacteraceae</taxon>
        <taxon>Geomonas</taxon>
    </lineage>
</organism>